<evidence type="ECO:0008006" key="3">
    <source>
        <dbReference type="Google" id="ProtNLM"/>
    </source>
</evidence>
<name>A0A6L9LMF1_9BACT</name>
<protein>
    <recommendedName>
        <fullName evidence="3">ZU5 domain-containing protein</fullName>
    </recommendedName>
</protein>
<evidence type="ECO:0000313" key="1">
    <source>
        <dbReference type="EMBL" id="NDU98049.1"/>
    </source>
</evidence>
<organism evidence="1 2">
    <name type="scientific">Spirosoma terrae</name>
    <dbReference type="NCBI Taxonomy" id="1968276"/>
    <lineage>
        <taxon>Bacteria</taxon>
        <taxon>Pseudomonadati</taxon>
        <taxon>Bacteroidota</taxon>
        <taxon>Cytophagia</taxon>
        <taxon>Cytophagales</taxon>
        <taxon>Cytophagaceae</taxon>
        <taxon>Spirosoma</taxon>
    </lineage>
</organism>
<sequence length="385" mass="42724">MKCVILCAEIQFEELIHADPGRRRGRVAPVRSDERGSCFWLYQARQLFRLYVVRHGVAQATSFTIQPVTPTLPGLIGKQSFRLLPEGVTFAKPVTLQFHYQQDELEGTSDQLLFMAYQGNDGIWKALPNTELDEATRTLTVNTTHFSDWGAFAEFNLEVEKTLIKPGESTNLKLVGYYDDLHKAPDAERSEVALTQQQVLQDPGKVRNWRVAGVEVHDFIPPKFQPRKGATGKAIILANIAIEGNSFEATWAGKTYACNAIGFISQQGVTIVTNVGNPNSQNRVMTMSIRANQLKASTTYSYDNLKAPLDGRADIMLSDGLTAYWATYVYPCNGGQINSPNSIRIDSVDGKTITGSLTATLYLSEDCKISSQPFTARFRLTLIAQ</sequence>
<accession>A0A6L9LMF1</accession>
<gene>
    <name evidence="1" type="ORF">GK108_24400</name>
</gene>
<reference evidence="1 2" key="1">
    <citation type="submission" date="2020-02" db="EMBL/GenBank/DDBJ databases">
        <title>Draft genome sequence of two Spirosoma agri KCTC 52727 and Spirosoma terrae KCTC 52035.</title>
        <authorList>
            <person name="Rojas J."/>
            <person name="Ambika Manirajan B."/>
            <person name="Suarez C."/>
            <person name="Ratering S."/>
            <person name="Schnell S."/>
        </authorList>
    </citation>
    <scope>NUCLEOTIDE SEQUENCE [LARGE SCALE GENOMIC DNA]</scope>
    <source>
        <strain evidence="1 2">KCTC 52035</strain>
    </source>
</reference>
<proteinExistence type="predicted"/>
<comment type="caution">
    <text evidence="1">The sequence shown here is derived from an EMBL/GenBank/DDBJ whole genome shotgun (WGS) entry which is preliminary data.</text>
</comment>
<keyword evidence="2" id="KW-1185">Reference proteome</keyword>
<dbReference type="AlphaFoldDB" id="A0A6L9LMF1"/>
<dbReference type="Proteomes" id="UP000474175">
    <property type="component" value="Unassembled WGS sequence"/>
</dbReference>
<dbReference type="RefSeq" id="WP_163954104.1">
    <property type="nucleotide sequence ID" value="NZ_JAAFZH010000014.1"/>
</dbReference>
<evidence type="ECO:0000313" key="2">
    <source>
        <dbReference type="Proteomes" id="UP000474175"/>
    </source>
</evidence>
<dbReference type="EMBL" id="JAAFZH010000014">
    <property type="protein sequence ID" value="NDU98049.1"/>
    <property type="molecule type" value="Genomic_DNA"/>
</dbReference>